<evidence type="ECO:0000256" key="5">
    <source>
        <dbReference type="RuleBase" id="RU000589"/>
    </source>
</evidence>
<dbReference type="InterPro" id="IPR011050">
    <property type="entry name" value="Pectin_lyase_fold/virulence"/>
</dbReference>
<dbReference type="Pfam" id="PF01095">
    <property type="entry name" value="Pectinesterase"/>
    <property type="match status" value="1"/>
</dbReference>
<feature type="domain" description="Pectinesterase catalytic" evidence="6">
    <location>
        <begin position="50"/>
        <end position="330"/>
    </location>
</feature>
<keyword evidence="8" id="KW-1185">Reference proteome</keyword>
<dbReference type="GO" id="GO:0042545">
    <property type="term" value="P:cell wall modification"/>
    <property type="evidence" value="ECO:0007669"/>
    <property type="project" value="UniProtKB-UniRule"/>
</dbReference>
<feature type="active site" evidence="4">
    <location>
        <position position="200"/>
    </location>
</feature>
<sequence length="343" mass="38466">MFIFLGVSKINFKIIIFLNKMKVSFYIVFLVSILFKSLSPVYANNVLNKITVALDGSGDYKSIQEAITACGAFPADQKTIFIKNGIYKEKVLIDSFHSNISLVGESTEKTIITYDNYAGQAGIGTFTSYTLKVLGNNIKIENLTIENSSGRVGQAVALHVEGDYFIANNCKVLGNQDTLYAAGENSRQYYTDCLIEGTTDFIFGSATAIFSKCNIHSKANSYITAANTAKETQFGYVFFKCTLTADPNIDKVYLGRPWREFANVAFINCFLGKHIRSEGWHNWDKPEREKTAFFAEYGNYGPGSETGKRVKWFQLLSKSKLKEFTVKNIFKVQNQWLLDSANL</sequence>
<dbReference type="InterPro" id="IPR033131">
    <property type="entry name" value="Pectinesterase_Asp_AS"/>
</dbReference>
<comment type="catalytic activity">
    <reaction evidence="5">
        <text>[(1-&gt;4)-alpha-D-galacturonosyl methyl ester](n) + n H2O = [(1-&gt;4)-alpha-D-galacturonosyl](n) + n methanol + n H(+)</text>
        <dbReference type="Rhea" id="RHEA:22380"/>
        <dbReference type="Rhea" id="RHEA-COMP:14570"/>
        <dbReference type="Rhea" id="RHEA-COMP:14573"/>
        <dbReference type="ChEBI" id="CHEBI:15377"/>
        <dbReference type="ChEBI" id="CHEBI:15378"/>
        <dbReference type="ChEBI" id="CHEBI:17790"/>
        <dbReference type="ChEBI" id="CHEBI:140522"/>
        <dbReference type="ChEBI" id="CHEBI:140523"/>
        <dbReference type="EC" id="3.1.1.11"/>
    </reaction>
</comment>
<dbReference type="PROSITE" id="PS00503">
    <property type="entry name" value="PECTINESTERASE_2"/>
    <property type="match status" value="1"/>
</dbReference>
<reference evidence="7 8" key="1">
    <citation type="submission" date="2014-05" db="EMBL/GenBank/DDBJ databases">
        <title>Genome Sequence of Flavobacterium sp. EM1321.</title>
        <authorList>
            <person name="Shin S.-K."/>
            <person name="Yi H."/>
        </authorList>
    </citation>
    <scope>NUCLEOTIDE SEQUENCE [LARGE SCALE GENOMIC DNA]</scope>
    <source>
        <strain evidence="7 8">EM1321</strain>
    </source>
</reference>
<evidence type="ECO:0000256" key="1">
    <source>
        <dbReference type="ARBA" id="ARBA00008891"/>
    </source>
</evidence>
<comment type="caution">
    <text evidence="7">The sequence shown here is derived from an EMBL/GenBank/DDBJ whole genome shotgun (WGS) entry which is preliminary data.</text>
</comment>
<dbReference type="STRING" id="1492738.FEM21_01890"/>
<dbReference type="PATRIC" id="fig|1492738.3.peg.183"/>
<keyword evidence="2 5" id="KW-0378">Hydrolase</keyword>
<evidence type="ECO:0000256" key="3">
    <source>
        <dbReference type="ARBA" id="ARBA00023085"/>
    </source>
</evidence>
<dbReference type="PROSITE" id="PS00800">
    <property type="entry name" value="PECTINESTERASE_1"/>
    <property type="match status" value="1"/>
</dbReference>
<organism evidence="7 8">
    <name type="scientific">Flavobacterium seoulense</name>
    <dbReference type="NCBI Taxonomy" id="1492738"/>
    <lineage>
        <taxon>Bacteria</taxon>
        <taxon>Pseudomonadati</taxon>
        <taxon>Bacteroidota</taxon>
        <taxon>Flavobacteriia</taxon>
        <taxon>Flavobacteriales</taxon>
        <taxon>Flavobacteriaceae</taxon>
        <taxon>Flavobacterium</taxon>
    </lineage>
</organism>
<evidence type="ECO:0000259" key="6">
    <source>
        <dbReference type="Pfam" id="PF01095"/>
    </source>
</evidence>
<name>A0A066WS99_9FLAO</name>
<evidence type="ECO:0000313" key="8">
    <source>
        <dbReference type="Proteomes" id="UP000027064"/>
    </source>
</evidence>
<gene>
    <name evidence="7" type="ORF">FEM21_01890</name>
</gene>
<comment type="pathway">
    <text evidence="5">Glycan metabolism; pectin degradation; 2-dehydro-3-deoxy-D-gluconate from pectin: step 1/5.</text>
</comment>
<evidence type="ECO:0000256" key="2">
    <source>
        <dbReference type="ARBA" id="ARBA00022801"/>
    </source>
</evidence>
<dbReference type="eggNOG" id="COG4677">
    <property type="taxonomic scope" value="Bacteria"/>
</dbReference>
<dbReference type="EC" id="3.1.1.11" evidence="5"/>
<dbReference type="InterPro" id="IPR018040">
    <property type="entry name" value="Pectinesterase_Tyr_AS"/>
</dbReference>
<comment type="similarity">
    <text evidence="1">Belongs to the pectinesterase family.</text>
</comment>
<dbReference type="GO" id="GO:0045490">
    <property type="term" value="P:pectin catabolic process"/>
    <property type="evidence" value="ECO:0007669"/>
    <property type="project" value="UniProtKB-UniRule"/>
</dbReference>
<evidence type="ECO:0000256" key="4">
    <source>
        <dbReference type="PROSITE-ProRule" id="PRU10040"/>
    </source>
</evidence>
<dbReference type="GO" id="GO:0030599">
    <property type="term" value="F:pectinesterase activity"/>
    <property type="evidence" value="ECO:0007669"/>
    <property type="project" value="UniProtKB-UniRule"/>
</dbReference>
<dbReference type="PANTHER" id="PTHR31321">
    <property type="entry name" value="ACYL-COA THIOESTER HYDROLASE YBHC-RELATED"/>
    <property type="match status" value="1"/>
</dbReference>
<dbReference type="UniPathway" id="UPA00545">
    <property type="reaction ID" value="UER00823"/>
</dbReference>
<protein>
    <recommendedName>
        <fullName evidence="5">Pectinesterase</fullName>
        <ecNumber evidence="5">3.1.1.11</ecNumber>
    </recommendedName>
</protein>
<evidence type="ECO:0000313" key="7">
    <source>
        <dbReference type="EMBL" id="KDN56686.1"/>
    </source>
</evidence>
<dbReference type="Proteomes" id="UP000027064">
    <property type="component" value="Unassembled WGS sequence"/>
</dbReference>
<dbReference type="InterPro" id="IPR000070">
    <property type="entry name" value="Pectinesterase_cat"/>
</dbReference>
<dbReference type="InterPro" id="IPR012334">
    <property type="entry name" value="Pectin_lyas_fold"/>
</dbReference>
<keyword evidence="3 5" id="KW-0063">Aspartyl esterase</keyword>
<dbReference type="AlphaFoldDB" id="A0A066WS99"/>
<dbReference type="SUPFAM" id="SSF51126">
    <property type="entry name" value="Pectin lyase-like"/>
    <property type="match status" value="1"/>
</dbReference>
<dbReference type="Gene3D" id="2.160.20.10">
    <property type="entry name" value="Single-stranded right-handed beta-helix, Pectin lyase-like"/>
    <property type="match status" value="1"/>
</dbReference>
<dbReference type="EMBL" id="JNCA01000001">
    <property type="protein sequence ID" value="KDN56686.1"/>
    <property type="molecule type" value="Genomic_DNA"/>
</dbReference>
<proteinExistence type="inferred from homology"/>
<accession>A0A066WS99</accession>
<dbReference type="GO" id="GO:0009279">
    <property type="term" value="C:cell outer membrane"/>
    <property type="evidence" value="ECO:0007669"/>
    <property type="project" value="TreeGrafter"/>
</dbReference>
<dbReference type="PANTHER" id="PTHR31321:SF57">
    <property type="entry name" value="PECTINESTERASE 53-RELATED"/>
    <property type="match status" value="1"/>
</dbReference>